<evidence type="ECO:0000313" key="2">
    <source>
        <dbReference type="Proteomes" id="UP000267841"/>
    </source>
</evidence>
<accession>A0A497XN21</accession>
<dbReference type="EMBL" id="RCCJ01000001">
    <property type="protein sequence ID" value="RLJ70315.1"/>
    <property type="molecule type" value="Genomic_DNA"/>
</dbReference>
<protein>
    <submittedName>
        <fullName evidence="1">Uncharacterized protein</fullName>
    </submittedName>
</protein>
<dbReference type="RefSeq" id="WP_121009739.1">
    <property type="nucleotide sequence ID" value="NZ_RCCJ01000001.1"/>
</dbReference>
<comment type="caution">
    <text evidence="1">The sequence shown here is derived from an EMBL/GenBank/DDBJ whole genome shotgun (WGS) entry which is preliminary data.</text>
</comment>
<evidence type="ECO:0000313" key="1">
    <source>
        <dbReference type="EMBL" id="RLJ70315.1"/>
    </source>
</evidence>
<organism evidence="1 2">
    <name type="scientific">Hydrogenivirga caldilitoris</name>
    <dbReference type="NCBI Taxonomy" id="246264"/>
    <lineage>
        <taxon>Bacteria</taxon>
        <taxon>Pseudomonadati</taxon>
        <taxon>Aquificota</taxon>
        <taxon>Aquificia</taxon>
        <taxon>Aquificales</taxon>
        <taxon>Aquificaceae</taxon>
        <taxon>Hydrogenivirga</taxon>
    </lineage>
</organism>
<gene>
    <name evidence="1" type="ORF">BCF55_0583</name>
</gene>
<dbReference type="OrthoDB" id="10243at2"/>
<sequence>MEIYCDAERIFISRDYRVEGISKKEFIETHKENVVWQSAKLSETPRKLTNTRYHLVGAGGAKLVRMDRSNGETVEIDAGNEVKDIASDLRDVFFVTAEGIYRVPAERFAEPEIVRLPVSDILDKPVKSVDVLGNFLFVIAGNFLYKLSTEGEKLSEKALADGLKVLSDYDGPVAITEKEVIYFTEDMEVLSNGSYEGVFIKAEHGAYNTFLLSDKTFSVFGKTGKRYAHVEAAHYSSFTEGLNHIYFYDEEEKSLSLAGKKDLLGDNFQEIDLATLVGIVMGSLMLAEREGAEVLVREEKGFIDTHINGELVPVEKIILRLSKYFPEVFYLYKNPGYYEQIDSFAERFDLFKVEGRDIRLNTDLLERLIEMHSSFKTFKEDIAKGIIDLAVK</sequence>
<proteinExistence type="predicted"/>
<name>A0A497XN21_9AQUI</name>
<reference evidence="1 2" key="1">
    <citation type="submission" date="2018-10" db="EMBL/GenBank/DDBJ databases">
        <title>Genomic Encyclopedia of Archaeal and Bacterial Type Strains, Phase II (KMG-II): from individual species to whole genera.</title>
        <authorList>
            <person name="Goeker M."/>
        </authorList>
    </citation>
    <scope>NUCLEOTIDE SEQUENCE [LARGE SCALE GENOMIC DNA]</scope>
    <source>
        <strain evidence="1 2">DSM 16510</strain>
    </source>
</reference>
<dbReference type="AlphaFoldDB" id="A0A497XN21"/>
<keyword evidence="2" id="KW-1185">Reference proteome</keyword>
<dbReference type="Proteomes" id="UP000267841">
    <property type="component" value="Unassembled WGS sequence"/>
</dbReference>